<dbReference type="Proteomes" id="UP000620559">
    <property type="component" value="Unassembled WGS sequence"/>
</dbReference>
<keyword evidence="2" id="KW-1185">Reference proteome</keyword>
<protein>
    <recommendedName>
        <fullName evidence="3">Lipoprotein</fullName>
    </recommendedName>
</protein>
<accession>A0A8J7K660</accession>
<dbReference type="AlphaFoldDB" id="A0A8J7K660"/>
<proteinExistence type="predicted"/>
<gene>
    <name evidence="1" type="ORF">IQ247_23330</name>
</gene>
<evidence type="ECO:0008006" key="3">
    <source>
        <dbReference type="Google" id="ProtNLM"/>
    </source>
</evidence>
<evidence type="ECO:0000313" key="1">
    <source>
        <dbReference type="EMBL" id="MBE9215562.1"/>
    </source>
</evidence>
<dbReference type="EMBL" id="JADEWL010000106">
    <property type="protein sequence ID" value="MBE9215562.1"/>
    <property type="molecule type" value="Genomic_DNA"/>
</dbReference>
<comment type="caution">
    <text evidence="1">The sequence shown here is derived from an EMBL/GenBank/DDBJ whole genome shotgun (WGS) entry which is preliminary data.</text>
</comment>
<reference evidence="1" key="1">
    <citation type="submission" date="2020-10" db="EMBL/GenBank/DDBJ databases">
        <authorList>
            <person name="Castelo-Branco R."/>
            <person name="Eusebio N."/>
            <person name="Adriana R."/>
            <person name="Vieira A."/>
            <person name="Brugerolle De Fraissinette N."/>
            <person name="Rezende De Castro R."/>
            <person name="Schneider M.P."/>
            <person name="Vasconcelos V."/>
            <person name="Leao P.N."/>
        </authorList>
    </citation>
    <scope>NUCLEOTIDE SEQUENCE</scope>
    <source>
        <strain evidence="1">LEGE 06105</strain>
    </source>
</reference>
<organism evidence="1 2">
    <name type="scientific">Plectonema cf. radiosum LEGE 06105</name>
    <dbReference type="NCBI Taxonomy" id="945769"/>
    <lineage>
        <taxon>Bacteria</taxon>
        <taxon>Bacillati</taxon>
        <taxon>Cyanobacteriota</taxon>
        <taxon>Cyanophyceae</taxon>
        <taxon>Oscillatoriophycideae</taxon>
        <taxon>Oscillatoriales</taxon>
        <taxon>Microcoleaceae</taxon>
        <taxon>Plectonema</taxon>
    </lineage>
</organism>
<dbReference type="PROSITE" id="PS51257">
    <property type="entry name" value="PROKAR_LIPOPROTEIN"/>
    <property type="match status" value="1"/>
</dbReference>
<evidence type="ECO:0000313" key="2">
    <source>
        <dbReference type="Proteomes" id="UP000620559"/>
    </source>
</evidence>
<dbReference type="RefSeq" id="WP_193923689.1">
    <property type="nucleotide sequence ID" value="NZ_JADEWL010000106.1"/>
</dbReference>
<name>A0A8J7K660_9CYAN</name>
<sequence>MTIEITKAEYKTVFGLCFLFFICLLTTSCSGGVSKFEEENDSRKNVTVEKGFVKVTGKDDGTEYECSGFDPNFTTDPSIYSCDGNELVINR</sequence>